<feature type="region of interest" description="Disordered" evidence="1">
    <location>
        <begin position="318"/>
        <end position="344"/>
    </location>
</feature>
<protein>
    <submittedName>
        <fullName evidence="2">Sperm-tail PG-rich repeat</fullName>
    </submittedName>
</protein>
<accession>A0A0N7L5L6</accession>
<reference evidence="3" key="1">
    <citation type="submission" date="2014-09" db="EMBL/GenBank/DDBJ databases">
        <authorList>
            <person name="Sharma Rahul"/>
            <person name="Thines Marco"/>
        </authorList>
    </citation>
    <scope>NUCLEOTIDE SEQUENCE [LARGE SCALE GENOMIC DNA]</scope>
</reference>
<dbReference type="InterPro" id="IPR010736">
    <property type="entry name" value="SHIPPO-rpt"/>
</dbReference>
<dbReference type="InterPro" id="IPR051291">
    <property type="entry name" value="CIMAP"/>
</dbReference>
<proteinExistence type="predicted"/>
<feature type="compositionally biased region" description="Polar residues" evidence="1">
    <location>
        <begin position="318"/>
        <end position="342"/>
    </location>
</feature>
<sequence>MTITTRSKRITAFHSDSSTPATVAPGSYAPEQFFTCFGPHAHRPHFSSFATSERLNLNVHKTTSAITPGPGAYTFDTCHQHESTPSNVFASKISRFAPSAPGSTAFRASSIQDNPGPGTYLHSDPSSPSSNQREHQRPHNFAHLVKPSVPAIPQRQQSYGYVLVGADLQRQDLPNLMYSGVGQDTVGPAAYNSHTSMWNDKKSCASSLKSTTKRDVWEENNKLIELPGPGHYDTETTPTFWVSDGQRPRIGARRSRQQRARHSARILSKVPILTQNKPVGGSDLDREQDIQLKEERIERCRQEKSRIVGFRSKTKAFGSTTGRTDVMSHISTPFRNPTNASTPGPGMYIADRTYGSSDQLGRNTSGASILHHRPDAPGPGTYKCETPRSLNQTVKLKLGIGRNGVFGTTSERKIWGEEACTPGPVRFTKNASLLAPPHIHCVGDHVSPAVGQYNVSTNLFNVTLNRPDKVDVTSLQTPRAPFLSTQRRSVYETKYASNSPGPGAYLDICDKDGMMFTRSRNACFTLGNEARFRIKPSVPAIVGPGTYSIAGTVGTKSFNVTMSQKDQFPKVPNRRIV</sequence>
<dbReference type="PANTHER" id="PTHR21580:SF28">
    <property type="entry name" value="BOREALIN N-TERMINAL DOMAIN-CONTAINING PROTEIN-RELATED"/>
    <property type="match status" value="1"/>
</dbReference>
<evidence type="ECO:0000313" key="2">
    <source>
        <dbReference type="EMBL" id="CEG41819.1"/>
    </source>
</evidence>
<dbReference type="Pfam" id="PF07004">
    <property type="entry name" value="SHIPPO-rpt"/>
    <property type="match status" value="4"/>
</dbReference>
<evidence type="ECO:0000256" key="1">
    <source>
        <dbReference type="SAM" id="MobiDB-lite"/>
    </source>
</evidence>
<dbReference type="OrthoDB" id="406368at2759"/>
<feature type="region of interest" description="Disordered" evidence="1">
    <location>
        <begin position="235"/>
        <end position="257"/>
    </location>
</feature>
<dbReference type="EMBL" id="CCYD01000610">
    <property type="protein sequence ID" value="CEG41819.1"/>
    <property type="molecule type" value="Genomic_DNA"/>
</dbReference>
<dbReference type="PANTHER" id="PTHR21580">
    <property type="entry name" value="SHIPPO-1-RELATED"/>
    <property type="match status" value="1"/>
</dbReference>
<keyword evidence="3" id="KW-1185">Reference proteome</keyword>
<feature type="region of interest" description="Disordered" evidence="1">
    <location>
        <begin position="101"/>
        <end position="138"/>
    </location>
</feature>
<dbReference type="GeneID" id="36407195"/>
<evidence type="ECO:0000313" key="3">
    <source>
        <dbReference type="Proteomes" id="UP000054928"/>
    </source>
</evidence>
<dbReference type="RefSeq" id="XP_024578188.1">
    <property type="nucleotide sequence ID" value="XM_024727630.1"/>
</dbReference>
<organism evidence="2 3">
    <name type="scientific">Plasmopara halstedii</name>
    <name type="common">Downy mildew of sunflower</name>
    <dbReference type="NCBI Taxonomy" id="4781"/>
    <lineage>
        <taxon>Eukaryota</taxon>
        <taxon>Sar</taxon>
        <taxon>Stramenopiles</taxon>
        <taxon>Oomycota</taxon>
        <taxon>Peronosporomycetes</taxon>
        <taxon>Peronosporales</taxon>
        <taxon>Peronosporaceae</taxon>
        <taxon>Plasmopara</taxon>
    </lineage>
</organism>
<dbReference type="STRING" id="4781.A0A0N7L5L6"/>
<dbReference type="OMA" id="TERFLWN"/>
<dbReference type="AlphaFoldDB" id="A0A0N7L5L6"/>
<name>A0A0N7L5L6_PLAHL</name>
<dbReference type="Proteomes" id="UP000054928">
    <property type="component" value="Unassembled WGS sequence"/>
</dbReference>